<dbReference type="AlphaFoldDB" id="A0A9J6P7X4"/>
<sequence length="173" mass="18791">MTTTPRYLPRTIRLDTSDLHAFPSAAEEGEWAVSGAFAFADADPEEIVGAWAQAFRNGLLGTESFGWSTFAAVALIDPLEAEQVVTRLARHFVEVYGAPTLAQALPVAREEVAFAASLCDGHPAGTLITVERSMDDTGVREHFRTVKDSRGEMHAAIWEISPDIDLDKEDTGT</sequence>
<keyword evidence="2" id="KW-1185">Reference proteome</keyword>
<comment type="caution">
    <text evidence="1">The sequence shown here is derived from an EMBL/GenBank/DDBJ whole genome shotgun (WGS) entry which is preliminary data.</text>
</comment>
<evidence type="ECO:0000313" key="2">
    <source>
        <dbReference type="Proteomes" id="UP001055804"/>
    </source>
</evidence>
<gene>
    <name evidence="1" type="ORF">NJQ99_03180</name>
</gene>
<evidence type="ECO:0000313" key="1">
    <source>
        <dbReference type="EMBL" id="MCP1335404.1"/>
    </source>
</evidence>
<reference evidence="1" key="1">
    <citation type="submission" date="2022-06" db="EMBL/GenBank/DDBJ databases">
        <title>Isolation and Genomics of Futiania mangrovii gen. nov., sp. nov., a Rare and Metabolically-versatile member in the Class Alphaproteobacteria.</title>
        <authorList>
            <person name="Liu L."/>
            <person name="Huang W.-C."/>
            <person name="Pan J."/>
            <person name="Li J."/>
            <person name="Huang Y."/>
            <person name="Du H."/>
            <person name="Liu Y."/>
            <person name="Li M."/>
        </authorList>
    </citation>
    <scope>NUCLEOTIDE SEQUENCE</scope>
    <source>
        <strain evidence="1">FT118</strain>
    </source>
</reference>
<dbReference type="InterPro" id="IPR045442">
    <property type="entry name" value="DUF6505"/>
</dbReference>
<accession>A0A9J6P7X4</accession>
<organism evidence="1 2">
    <name type="scientific">Futiania mangrovi</name>
    <dbReference type="NCBI Taxonomy" id="2959716"/>
    <lineage>
        <taxon>Bacteria</taxon>
        <taxon>Pseudomonadati</taxon>
        <taxon>Pseudomonadota</taxon>
        <taxon>Alphaproteobacteria</taxon>
        <taxon>Futianiales</taxon>
        <taxon>Futianiaceae</taxon>
        <taxon>Futiania</taxon>
    </lineage>
</organism>
<name>A0A9J6P7X4_9PROT</name>
<dbReference type="RefSeq" id="WP_269331349.1">
    <property type="nucleotide sequence ID" value="NZ_JAMZFT010000001.1"/>
</dbReference>
<dbReference type="EMBL" id="JAMZFT010000001">
    <property type="protein sequence ID" value="MCP1335404.1"/>
    <property type="molecule type" value="Genomic_DNA"/>
</dbReference>
<dbReference type="Pfam" id="PF20115">
    <property type="entry name" value="DUF6505"/>
    <property type="match status" value="1"/>
</dbReference>
<proteinExistence type="predicted"/>
<dbReference type="Proteomes" id="UP001055804">
    <property type="component" value="Unassembled WGS sequence"/>
</dbReference>
<protein>
    <submittedName>
        <fullName evidence="1">DUF6505 family protein</fullName>
    </submittedName>
</protein>